<dbReference type="FunFam" id="3.30.1490.20:FF:000020">
    <property type="entry name" value="Protein lysine acetyltransferase"/>
    <property type="match status" value="1"/>
</dbReference>
<feature type="domain" description="CoA-binding" evidence="6">
    <location>
        <begin position="18"/>
        <end position="108"/>
    </location>
</feature>
<dbReference type="Pfam" id="PF13380">
    <property type="entry name" value="CoA_binding_2"/>
    <property type="match status" value="1"/>
</dbReference>
<keyword evidence="2 7" id="KW-0436">Ligase</keyword>
<reference evidence="7 8" key="1">
    <citation type="submission" date="2019-08" db="EMBL/GenBank/DDBJ databases">
        <title>Identification of a novel species of the genus Boseongicola.</title>
        <authorList>
            <person name="Zhang X.-Q."/>
        </authorList>
    </citation>
    <scope>NUCLEOTIDE SEQUENCE [LARGE SCALE GENOMIC DNA]</scope>
    <source>
        <strain evidence="7 8">HY14</strain>
    </source>
</reference>
<comment type="caution">
    <text evidence="7">The sequence shown here is derived from an EMBL/GenBank/DDBJ whole genome shotgun (WGS) entry which is preliminary data.</text>
</comment>
<dbReference type="InterPro" id="IPR032875">
    <property type="entry name" value="Succ_CoA_lig_flav_dom"/>
</dbReference>
<evidence type="ECO:0000259" key="6">
    <source>
        <dbReference type="SMART" id="SM00881"/>
    </source>
</evidence>
<keyword evidence="1" id="KW-0816">Tricarboxylic acid cycle</keyword>
<evidence type="ECO:0000256" key="2">
    <source>
        <dbReference type="ARBA" id="ARBA00022598"/>
    </source>
</evidence>
<dbReference type="InterPro" id="IPR003781">
    <property type="entry name" value="CoA-bd"/>
</dbReference>
<accession>A0A5D0RL22</accession>
<dbReference type="Pfam" id="PF13607">
    <property type="entry name" value="Succ_CoA_lig"/>
    <property type="match status" value="1"/>
</dbReference>
<proteinExistence type="inferred from homology"/>
<evidence type="ECO:0000256" key="1">
    <source>
        <dbReference type="ARBA" id="ARBA00022532"/>
    </source>
</evidence>
<evidence type="ECO:0000256" key="3">
    <source>
        <dbReference type="ARBA" id="ARBA00022741"/>
    </source>
</evidence>
<dbReference type="EMBL" id="VSIY01000004">
    <property type="protein sequence ID" value="TYB82317.1"/>
    <property type="molecule type" value="Genomic_DNA"/>
</dbReference>
<dbReference type="SUPFAM" id="SSF51735">
    <property type="entry name" value="NAD(P)-binding Rossmann-fold domains"/>
    <property type="match status" value="1"/>
</dbReference>
<dbReference type="Gene3D" id="3.40.50.261">
    <property type="entry name" value="Succinyl-CoA synthetase domains"/>
    <property type="match status" value="2"/>
</dbReference>
<dbReference type="GO" id="GO:0005524">
    <property type="term" value="F:ATP binding"/>
    <property type="evidence" value="ECO:0007669"/>
    <property type="project" value="UniProtKB-KW"/>
</dbReference>
<organism evidence="7 8">
    <name type="scientific">Maritimibacter fusiformis</name>
    <dbReference type="NCBI Taxonomy" id="2603819"/>
    <lineage>
        <taxon>Bacteria</taxon>
        <taxon>Pseudomonadati</taxon>
        <taxon>Pseudomonadota</taxon>
        <taxon>Alphaproteobacteria</taxon>
        <taxon>Rhodobacterales</taxon>
        <taxon>Roseobacteraceae</taxon>
        <taxon>Maritimibacter</taxon>
    </lineage>
</organism>
<keyword evidence="4" id="KW-0067">ATP-binding</keyword>
<protein>
    <submittedName>
        <fullName evidence="7">Acetate--CoA ligase family protein</fullName>
    </submittedName>
</protein>
<name>A0A5D0RL22_9RHOB</name>
<sequence>MNKDSRPGFVDVADLNGLFNPRGIIFVGKIDEHPDQIKRAHRFGLPICYVNPKPRPAPSGDPVFASLAEVPEGYDLAIIRVAAPRVAAAVEDCARGGIDKMIVFSSGFSEAGEEGRALEAGLDEVVRRTGVALIGPNTAENALEPIPLPEGHRGGKIGLITHSGGQGRAIIEGTAIGAGFSRWVALGNEVGVDLADMINYFAHDPDTAVIAAYVEGIKNGPKLRAALAAANKADKPVVMLKIGASKKGAEMAASHTGHLSGADAPVNGLFAQHGVARVQDIDELVEVANLFAHMPKTSGTRSVIYSYSGANVAIMSEAADAAGIDIPVLGAETQAKLAELMPPNLRLSNPIDNGGQFSMLEPMEVRTRLLDIAMADPVADLMIFGISAAGPTPGNVFSEELLAWAPTADKPVLAVYSSPQSEAQSLKNAVRSGVAVFRSFRGCFQALGAYERYQAARKTFRDRPDLSAPIDAEARAALGRPGVMPAGDAARLLTGAGIDMAGERLAATRDEAVAAAAALGWPVAMKLMSQAFPHKSDVGLLMLDIEDEGGAGAVYDELIARAKALDPKAKIDGVLVQEQVGEGVEMIVGLTEDPILGPSLTIGAGGIYAEIMADVSVRPLPVDAADIDEMIDTLKVARLLEGARGAEPADRKAFVDLVLKVAALAQSAGGAIAELDLNPVIVRPDRAVAVDALIVAAPGPDN</sequence>
<dbReference type="InterPro" id="IPR013815">
    <property type="entry name" value="ATP_grasp_subdomain_1"/>
</dbReference>
<dbReference type="SMART" id="SM00881">
    <property type="entry name" value="CoA_binding"/>
    <property type="match status" value="1"/>
</dbReference>
<dbReference type="InterPro" id="IPR051538">
    <property type="entry name" value="Acyl-CoA_Synth/Transferase"/>
</dbReference>
<dbReference type="RefSeq" id="WP_148377081.1">
    <property type="nucleotide sequence ID" value="NZ_VSIY01000004.1"/>
</dbReference>
<dbReference type="Pfam" id="PF13549">
    <property type="entry name" value="ATP-grasp_5"/>
    <property type="match status" value="1"/>
</dbReference>
<evidence type="ECO:0000256" key="4">
    <source>
        <dbReference type="ARBA" id="ARBA00022840"/>
    </source>
</evidence>
<dbReference type="PANTHER" id="PTHR43334">
    <property type="entry name" value="ACETATE--COA LIGASE [ADP-FORMING]"/>
    <property type="match status" value="1"/>
</dbReference>
<dbReference type="Gene3D" id="3.30.470.20">
    <property type="entry name" value="ATP-grasp fold, B domain"/>
    <property type="match status" value="1"/>
</dbReference>
<dbReference type="SUPFAM" id="SSF52210">
    <property type="entry name" value="Succinyl-CoA synthetase domains"/>
    <property type="match status" value="2"/>
</dbReference>
<dbReference type="Gene3D" id="3.40.50.720">
    <property type="entry name" value="NAD(P)-binding Rossmann-like Domain"/>
    <property type="match status" value="1"/>
</dbReference>
<keyword evidence="3" id="KW-0547">Nucleotide-binding</keyword>
<dbReference type="Proteomes" id="UP000322080">
    <property type="component" value="Unassembled WGS sequence"/>
</dbReference>
<dbReference type="InterPro" id="IPR016102">
    <property type="entry name" value="Succinyl-CoA_synth-like"/>
</dbReference>
<evidence type="ECO:0000313" key="8">
    <source>
        <dbReference type="Proteomes" id="UP000322080"/>
    </source>
</evidence>
<evidence type="ECO:0000313" key="7">
    <source>
        <dbReference type="EMBL" id="TYB82317.1"/>
    </source>
</evidence>
<keyword evidence="8" id="KW-1185">Reference proteome</keyword>
<dbReference type="GO" id="GO:0006099">
    <property type="term" value="P:tricarboxylic acid cycle"/>
    <property type="evidence" value="ECO:0007669"/>
    <property type="project" value="UniProtKB-KW"/>
</dbReference>
<evidence type="ECO:0000256" key="5">
    <source>
        <dbReference type="ARBA" id="ARBA00060888"/>
    </source>
</evidence>
<dbReference type="Gene3D" id="3.30.1490.20">
    <property type="entry name" value="ATP-grasp fold, A domain"/>
    <property type="match status" value="1"/>
</dbReference>
<dbReference type="AlphaFoldDB" id="A0A5D0RL22"/>
<dbReference type="InterPro" id="IPR036291">
    <property type="entry name" value="NAD(P)-bd_dom_sf"/>
</dbReference>
<gene>
    <name evidence="7" type="ORF">FVF75_06245</name>
</gene>
<dbReference type="PANTHER" id="PTHR43334:SF1">
    <property type="entry name" value="3-HYDROXYPROPIONATE--COA LIGASE [ADP-FORMING]"/>
    <property type="match status" value="1"/>
</dbReference>
<dbReference type="SUPFAM" id="SSF56059">
    <property type="entry name" value="Glutathione synthetase ATP-binding domain-like"/>
    <property type="match status" value="1"/>
</dbReference>
<dbReference type="GO" id="GO:0016874">
    <property type="term" value="F:ligase activity"/>
    <property type="evidence" value="ECO:0007669"/>
    <property type="project" value="UniProtKB-KW"/>
</dbReference>
<comment type="similarity">
    <text evidence="5">In the N-terminal section; belongs to the acetate CoA ligase alpha subunit family.</text>
</comment>